<evidence type="ECO:0000256" key="7">
    <source>
        <dbReference type="SAM" id="SignalP"/>
    </source>
</evidence>
<dbReference type="EMBL" id="CALNXK010000337">
    <property type="protein sequence ID" value="CAH3182919.1"/>
    <property type="molecule type" value="Genomic_DNA"/>
</dbReference>
<dbReference type="PRINTS" id="PR00249">
    <property type="entry name" value="GPCRSECRETIN"/>
</dbReference>
<feature type="domain" description="GAIN-B" evidence="8">
    <location>
        <begin position="70"/>
        <end position="230"/>
    </location>
</feature>
<organism evidence="10 11">
    <name type="scientific">Porites lobata</name>
    <dbReference type="NCBI Taxonomy" id="104759"/>
    <lineage>
        <taxon>Eukaryota</taxon>
        <taxon>Metazoa</taxon>
        <taxon>Cnidaria</taxon>
        <taxon>Anthozoa</taxon>
        <taxon>Hexacorallia</taxon>
        <taxon>Scleractinia</taxon>
        <taxon>Fungiina</taxon>
        <taxon>Poritidae</taxon>
        <taxon>Porites</taxon>
    </lineage>
</organism>
<evidence type="ECO:0000259" key="9">
    <source>
        <dbReference type="PROSITE" id="PS50261"/>
    </source>
</evidence>
<reference evidence="10 11" key="1">
    <citation type="submission" date="2022-05" db="EMBL/GenBank/DDBJ databases">
        <authorList>
            <consortium name="Genoscope - CEA"/>
            <person name="William W."/>
        </authorList>
    </citation>
    <scope>NUCLEOTIDE SEQUENCE [LARGE SCALE GENOMIC DNA]</scope>
</reference>
<feature type="transmembrane region" description="Helical" evidence="6">
    <location>
        <begin position="240"/>
        <end position="263"/>
    </location>
</feature>
<name>A0ABN8RVS2_9CNID</name>
<evidence type="ECO:0000256" key="6">
    <source>
        <dbReference type="SAM" id="Phobius"/>
    </source>
</evidence>
<dbReference type="InterPro" id="IPR046338">
    <property type="entry name" value="GAIN_dom_sf"/>
</dbReference>
<accession>A0ABN8RVS2</accession>
<feature type="transmembrane region" description="Helical" evidence="6">
    <location>
        <begin position="275"/>
        <end position="291"/>
    </location>
</feature>
<keyword evidence="11" id="KW-1185">Reference proteome</keyword>
<keyword evidence="4 6" id="KW-0472">Membrane</keyword>
<feature type="transmembrane region" description="Helical" evidence="6">
    <location>
        <begin position="297"/>
        <end position="318"/>
    </location>
</feature>
<feature type="transmembrane region" description="Helical" evidence="6">
    <location>
        <begin position="403"/>
        <end position="424"/>
    </location>
</feature>
<feature type="signal peptide" evidence="7">
    <location>
        <begin position="1"/>
        <end position="23"/>
    </location>
</feature>
<comment type="caution">
    <text evidence="10">The sequence shown here is derived from an EMBL/GenBank/DDBJ whole genome shotgun (WGS) entry which is preliminary data.</text>
</comment>
<feature type="chain" id="PRO_5045941732" evidence="7">
    <location>
        <begin position="24"/>
        <end position="531"/>
    </location>
</feature>
<evidence type="ECO:0000256" key="2">
    <source>
        <dbReference type="ARBA" id="ARBA00022692"/>
    </source>
</evidence>
<feature type="transmembrane region" description="Helical" evidence="6">
    <location>
        <begin position="359"/>
        <end position="382"/>
    </location>
</feature>
<protein>
    <submittedName>
        <fullName evidence="10">Uncharacterized protein</fullName>
    </submittedName>
</protein>
<dbReference type="InterPro" id="IPR000203">
    <property type="entry name" value="GPS"/>
</dbReference>
<keyword evidence="3 6" id="KW-1133">Transmembrane helix</keyword>
<dbReference type="Pfam" id="PF01825">
    <property type="entry name" value="GPS"/>
    <property type="match status" value="1"/>
</dbReference>
<dbReference type="Proteomes" id="UP001159405">
    <property type="component" value="Unassembled WGS sequence"/>
</dbReference>
<dbReference type="Gene3D" id="2.60.220.50">
    <property type="match status" value="1"/>
</dbReference>
<comment type="subcellular location">
    <subcellularLocation>
        <location evidence="1">Membrane</location>
        <topology evidence="1">Multi-pass membrane protein</topology>
    </subcellularLocation>
</comment>
<dbReference type="SMART" id="SM00303">
    <property type="entry name" value="GPS"/>
    <property type="match status" value="1"/>
</dbReference>
<proteinExistence type="predicted"/>
<dbReference type="InterPro" id="IPR017981">
    <property type="entry name" value="GPCR_2-like_7TM"/>
</dbReference>
<dbReference type="InterPro" id="IPR000832">
    <property type="entry name" value="GPCR_2_secretin-like"/>
</dbReference>
<evidence type="ECO:0000313" key="10">
    <source>
        <dbReference type="EMBL" id="CAH3182919.1"/>
    </source>
</evidence>
<evidence type="ECO:0000256" key="1">
    <source>
        <dbReference type="ARBA" id="ARBA00004141"/>
    </source>
</evidence>
<dbReference type="PANTHER" id="PTHR12011">
    <property type="entry name" value="ADHESION G-PROTEIN COUPLED RECEPTOR"/>
    <property type="match status" value="1"/>
</dbReference>
<feature type="transmembrane region" description="Helical" evidence="6">
    <location>
        <begin position="430"/>
        <end position="452"/>
    </location>
</feature>
<dbReference type="Gene3D" id="1.20.1070.10">
    <property type="entry name" value="Rhodopsin 7-helix transmembrane proteins"/>
    <property type="match status" value="1"/>
</dbReference>
<dbReference type="InterPro" id="IPR057244">
    <property type="entry name" value="GAIN_B"/>
</dbReference>
<evidence type="ECO:0000256" key="4">
    <source>
        <dbReference type="ARBA" id="ARBA00023136"/>
    </source>
</evidence>
<sequence>MTGRNFLFISVIFLFSYASTTLSRETATTTQLSSVSSTSTTTYLSTTATSPVKLLGSLLSSKTETPQSKQNLFVMEIQRVLENHTNPFTCSTSNGTESIIIPSENLKGQDTVTVCTFFHDEIKQWIPDEKRIELNGETIMKFTLSNIIGSTVDPRPQDDVLQKNVTVILLYQGVLEVHCVFWDFTAKRSNFNGSWSRKGCSVVNRNKTEITCTCKPHANTAVLMGADNEVPGDHKVALKVITYVGCALSLVGEALSAVAYCVLMDLKEDQTQIHLNLVVAIAIAQITFLAGIEATEVMELCVFVAAMIHYFYLVGFAWMLFEGVYLYLMVVKVFNTVIRLRLFYGVAWGNCWVSFKNNLIWTFVAPVLLVCTINSVLLARVVHEILRMQSDKTSHLERVRQGVKACVVLFPLLGLTWVFGVLSVTDAGLVFQYIFTIFNSLQGLFIFILHVLRNGDVRAAYSRKMQKRNAAKSVKNSQENHNKFGLWSSKVTNEPSCTKEPCSASLRSSVGVKSKIDIAMHEERTMTAVDT</sequence>
<feature type="transmembrane region" description="Helical" evidence="6">
    <location>
        <begin position="325"/>
        <end position="347"/>
    </location>
</feature>
<evidence type="ECO:0000256" key="5">
    <source>
        <dbReference type="ARBA" id="ARBA00023157"/>
    </source>
</evidence>
<keyword evidence="5" id="KW-1015">Disulfide bond</keyword>
<keyword evidence="2 6" id="KW-0812">Transmembrane</keyword>
<dbReference type="PANTHER" id="PTHR12011:SF347">
    <property type="entry name" value="FI21270P1-RELATED"/>
    <property type="match status" value="1"/>
</dbReference>
<dbReference type="PROSITE" id="PS50221">
    <property type="entry name" value="GAIN_B"/>
    <property type="match status" value="1"/>
</dbReference>
<dbReference type="SUPFAM" id="SSF81321">
    <property type="entry name" value="Family A G protein-coupled receptor-like"/>
    <property type="match status" value="1"/>
</dbReference>
<evidence type="ECO:0000259" key="8">
    <source>
        <dbReference type="PROSITE" id="PS50221"/>
    </source>
</evidence>
<dbReference type="Pfam" id="PF00002">
    <property type="entry name" value="7tm_2"/>
    <property type="match status" value="2"/>
</dbReference>
<evidence type="ECO:0000256" key="3">
    <source>
        <dbReference type="ARBA" id="ARBA00022989"/>
    </source>
</evidence>
<dbReference type="PROSITE" id="PS50261">
    <property type="entry name" value="G_PROTEIN_RECEP_F2_4"/>
    <property type="match status" value="1"/>
</dbReference>
<gene>
    <name evidence="10" type="ORF">PLOB_00027617</name>
</gene>
<evidence type="ECO:0000313" key="11">
    <source>
        <dbReference type="Proteomes" id="UP001159405"/>
    </source>
</evidence>
<feature type="domain" description="G-protein coupled receptors family 2 profile 2" evidence="9">
    <location>
        <begin position="238"/>
        <end position="454"/>
    </location>
</feature>
<keyword evidence="7" id="KW-0732">Signal</keyword>